<dbReference type="CDD" id="cd07891">
    <property type="entry name" value="CYTH-like_CthTTM-like_1"/>
    <property type="match status" value="1"/>
</dbReference>
<sequence>MRFEIERKFLVKDHSWRPSAISWRPLRDGLISQSEGSKVRVRIDDAAAWLTVKGKRLGIARPEYEYEIPIDDAENLIRNVCTGHLIEKTRHFVPHGADMWIVDTFHGRLEGLVWAEIELEDEGQTFARPNWLGDEVTGDPRFRHSTLLSLCETGTSPISLSEILSAGFSSHAEAGAPSCPGSQPSSKCENGRSGPRGTMPDGFRLLIE</sequence>
<dbReference type="SUPFAM" id="SSF55154">
    <property type="entry name" value="CYTH-like phosphatases"/>
    <property type="match status" value="1"/>
</dbReference>
<dbReference type="InterPro" id="IPR023577">
    <property type="entry name" value="CYTH_domain"/>
</dbReference>
<keyword evidence="4" id="KW-1185">Reference proteome</keyword>
<dbReference type="PANTHER" id="PTHR40114">
    <property type="entry name" value="SLR0698 PROTEIN"/>
    <property type="match status" value="1"/>
</dbReference>
<dbReference type="Pfam" id="PF01928">
    <property type="entry name" value="CYTH"/>
    <property type="match status" value="1"/>
</dbReference>
<dbReference type="AlphaFoldDB" id="A0A916ZBL9"/>
<proteinExistence type="predicted"/>
<dbReference type="Proteomes" id="UP000644699">
    <property type="component" value="Unassembled WGS sequence"/>
</dbReference>
<dbReference type="EMBL" id="BMIQ01000001">
    <property type="protein sequence ID" value="GGD86466.1"/>
    <property type="molecule type" value="Genomic_DNA"/>
</dbReference>
<accession>A0A916ZBL9</accession>
<comment type="caution">
    <text evidence="3">The sequence shown here is derived from an EMBL/GenBank/DDBJ whole genome shotgun (WGS) entry which is preliminary data.</text>
</comment>
<evidence type="ECO:0000313" key="3">
    <source>
        <dbReference type="EMBL" id="GGD86466.1"/>
    </source>
</evidence>
<dbReference type="Gene3D" id="2.40.320.10">
    <property type="entry name" value="Hypothetical Protein Pfu-838710-001"/>
    <property type="match status" value="1"/>
</dbReference>
<gene>
    <name evidence="3" type="ORF">GCM10011390_01360</name>
</gene>
<protein>
    <recommendedName>
        <fullName evidence="2">CYTH domain-containing protein</fullName>
    </recommendedName>
</protein>
<dbReference type="RefSeq" id="WP_308421981.1">
    <property type="nucleotide sequence ID" value="NZ_BMIQ01000001.1"/>
</dbReference>
<organism evidence="3 4">
    <name type="scientific">Aureimonas endophytica</name>
    <dbReference type="NCBI Taxonomy" id="2027858"/>
    <lineage>
        <taxon>Bacteria</taxon>
        <taxon>Pseudomonadati</taxon>
        <taxon>Pseudomonadota</taxon>
        <taxon>Alphaproteobacteria</taxon>
        <taxon>Hyphomicrobiales</taxon>
        <taxon>Aurantimonadaceae</taxon>
        <taxon>Aureimonas</taxon>
    </lineage>
</organism>
<feature type="domain" description="CYTH" evidence="2">
    <location>
        <begin position="2"/>
        <end position="149"/>
    </location>
</feature>
<feature type="region of interest" description="Disordered" evidence="1">
    <location>
        <begin position="173"/>
        <end position="208"/>
    </location>
</feature>
<dbReference type="InterPro" id="IPR033469">
    <property type="entry name" value="CYTH-like_dom_sf"/>
</dbReference>
<evidence type="ECO:0000256" key="1">
    <source>
        <dbReference type="SAM" id="MobiDB-lite"/>
    </source>
</evidence>
<evidence type="ECO:0000313" key="4">
    <source>
        <dbReference type="Proteomes" id="UP000644699"/>
    </source>
</evidence>
<dbReference type="PANTHER" id="PTHR40114:SF1">
    <property type="entry name" value="SLR0698 PROTEIN"/>
    <property type="match status" value="1"/>
</dbReference>
<dbReference type="InterPro" id="IPR012042">
    <property type="entry name" value="NeuTTM/CthTTM-like"/>
</dbReference>
<dbReference type="SMART" id="SM01118">
    <property type="entry name" value="CYTH"/>
    <property type="match status" value="1"/>
</dbReference>
<name>A0A916ZBL9_9HYPH</name>
<dbReference type="PROSITE" id="PS51707">
    <property type="entry name" value="CYTH"/>
    <property type="match status" value="1"/>
</dbReference>
<evidence type="ECO:0000259" key="2">
    <source>
        <dbReference type="PROSITE" id="PS51707"/>
    </source>
</evidence>
<reference evidence="3" key="1">
    <citation type="journal article" date="2014" name="Int. J. Syst. Evol. Microbiol.">
        <title>Complete genome sequence of Corynebacterium casei LMG S-19264T (=DSM 44701T), isolated from a smear-ripened cheese.</title>
        <authorList>
            <consortium name="US DOE Joint Genome Institute (JGI-PGF)"/>
            <person name="Walter F."/>
            <person name="Albersmeier A."/>
            <person name="Kalinowski J."/>
            <person name="Ruckert C."/>
        </authorList>
    </citation>
    <scope>NUCLEOTIDE SEQUENCE</scope>
    <source>
        <strain evidence="3">CGMCC 1.15367</strain>
    </source>
</reference>
<reference evidence="3" key="2">
    <citation type="submission" date="2020-09" db="EMBL/GenBank/DDBJ databases">
        <authorList>
            <person name="Sun Q."/>
            <person name="Zhou Y."/>
        </authorList>
    </citation>
    <scope>NUCLEOTIDE SEQUENCE</scope>
    <source>
        <strain evidence="3">CGMCC 1.15367</strain>
    </source>
</reference>